<dbReference type="RefSeq" id="WP_135403223.1">
    <property type="nucleotide sequence ID" value="NZ_SRME01000009.1"/>
</dbReference>
<dbReference type="AlphaFoldDB" id="A0A4Z0VW39"/>
<organism evidence="1 2">
    <name type="scientific">Geotoga petraea</name>
    <dbReference type="NCBI Taxonomy" id="28234"/>
    <lineage>
        <taxon>Bacteria</taxon>
        <taxon>Thermotogati</taxon>
        <taxon>Thermotogota</taxon>
        <taxon>Thermotogae</taxon>
        <taxon>Petrotogales</taxon>
        <taxon>Petrotogaceae</taxon>
        <taxon>Geotoga</taxon>
    </lineage>
</organism>
<dbReference type="Pfam" id="PF08843">
    <property type="entry name" value="AbiEii"/>
    <property type="match status" value="1"/>
</dbReference>
<dbReference type="InterPro" id="IPR014942">
    <property type="entry name" value="AbiEii"/>
</dbReference>
<protein>
    <recommendedName>
        <fullName evidence="3">Nucleotidyl transferase AbiEii/AbiGii toxin family protein</fullName>
    </recommendedName>
</protein>
<accession>A0A4Z0VW39</accession>
<evidence type="ECO:0000313" key="2">
    <source>
        <dbReference type="Proteomes" id="UP000297288"/>
    </source>
</evidence>
<proteinExistence type="predicted"/>
<sequence>MINKSTYSKEWVNDLKENFIKADPLLIERVIMALTLLESLSKVKLDFIFKGGTSLTLLIDKLYRFSIDVDIILENQSDKLDNFFNNLINDSSFIKYEEQIRRNNHNIPKSHYKFYYNSFYDNSEKYILLDILYEKNNYSNIIKKDINCEFISTEEPYLEVDIPCVEDILGDKLTAFAPNTTGILYDTNKNLEIIKQMFDIGILFDYAKDLTSVKKNI</sequence>
<comment type="caution">
    <text evidence="1">The sequence shown here is derived from an EMBL/GenBank/DDBJ whole genome shotgun (WGS) entry which is preliminary data.</text>
</comment>
<dbReference type="OrthoDB" id="42373at2"/>
<evidence type="ECO:0008006" key="3">
    <source>
        <dbReference type="Google" id="ProtNLM"/>
    </source>
</evidence>
<dbReference type="Gene3D" id="3.10.450.620">
    <property type="entry name" value="JHP933, nucleotidyltransferase-like core domain"/>
    <property type="match status" value="1"/>
</dbReference>
<dbReference type="EMBL" id="SRME01000009">
    <property type="protein sequence ID" value="TGG86730.1"/>
    <property type="molecule type" value="Genomic_DNA"/>
</dbReference>
<dbReference type="Proteomes" id="UP000297288">
    <property type="component" value="Unassembled WGS sequence"/>
</dbReference>
<gene>
    <name evidence="1" type="ORF">E4650_09855</name>
</gene>
<name>A0A4Z0VW39_9BACT</name>
<reference evidence="1 2" key="1">
    <citation type="submission" date="2019-04" db="EMBL/GenBank/DDBJ databases">
        <title>Draft genome sequence data and analysis of a Fermenting Bacterium, Geotoga petraea strain HO-Geo1, isolated from heavy-oil petroleum reservoir in Russia.</title>
        <authorList>
            <person name="Grouzdev D.S."/>
            <person name="Semenova E.M."/>
            <person name="Sokolova D.S."/>
            <person name="Tourova T.P."/>
            <person name="Poltaraus A.B."/>
            <person name="Nazina T.N."/>
        </authorList>
    </citation>
    <scope>NUCLEOTIDE SEQUENCE [LARGE SCALE GENOMIC DNA]</scope>
    <source>
        <strain evidence="1 2">HO-Geo1</strain>
    </source>
</reference>
<evidence type="ECO:0000313" key="1">
    <source>
        <dbReference type="EMBL" id="TGG86730.1"/>
    </source>
</evidence>